<dbReference type="AlphaFoldDB" id="A0A2T0SIW6"/>
<keyword evidence="2" id="KW-1185">Reference proteome</keyword>
<protein>
    <submittedName>
        <fullName evidence="1">Uncharacterized protein</fullName>
    </submittedName>
</protein>
<name>A0A2T0SIW6_9ACTN</name>
<evidence type="ECO:0000313" key="2">
    <source>
        <dbReference type="Proteomes" id="UP000239209"/>
    </source>
</evidence>
<comment type="caution">
    <text evidence="1">The sequence shown here is derived from an EMBL/GenBank/DDBJ whole genome shotgun (WGS) entry which is preliminary data.</text>
</comment>
<sequence>MDTAGALWQHEGPTAADELLDLLPRYLSDDLHGRRALPVLAAMGPHARPILDRLDRFIASGHRLPGTIGDDDAELRADEMMLAAAIAARERIAG</sequence>
<dbReference type="Proteomes" id="UP000239209">
    <property type="component" value="Unassembled WGS sequence"/>
</dbReference>
<evidence type="ECO:0000313" key="1">
    <source>
        <dbReference type="EMBL" id="PRY33356.1"/>
    </source>
</evidence>
<dbReference type="EMBL" id="PVZG01000001">
    <property type="protein sequence ID" value="PRY33356.1"/>
    <property type="molecule type" value="Genomic_DNA"/>
</dbReference>
<reference evidence="1 2" key="1">
    <citation type="submission" date="2018-03" db="EMBL/GenBank/DDBJ databases">
        <title>Genomic Encyclopedia of Archaeal and Bacterial Type Strains, Phase II (KMG-II): from individual species to whole genera.</title>
        <authorList>
            <person name="Goeker M."/>
        </authorList>
    </citation>
    <scope>NUCLEOTIDE SEQUENCE [LARGE SCALE GENOMIC DNA]</scope>
    <source>
        <strain evidence="1 2">DSM 45348</strain>
    </source>
</reference>
<accession>A0A2T0SIW6</accession>
<proteinExistence type="predicted"/>
<organism evidence="1 2">
    <name type="scientific">Pseudosporangium ferrugineum</name>
    <dbReference type="NCBI Taxonomy" id="439699"/>
    <lineage>
        <taxon>Bacteria</taxon>
        <taxon>Bacillati</taxon>
        <taxon>Actinomycetota</taxon>
        <taxon>Actinomycetes</taxon>
        <taxon>Micromonosporales</taxon>
        <taxon>Micromonosporaceae</taxon>
        <taxon>Pseudosporangium</taxon>
    </lineage>
</organism>
<gene>
    <name evidence="1" type="ORF">CLV70_101518</name>
</gene>